<evidence type="ECO:0000259" key="2">
    <source>
        <dbReference type="Pfam" id="PF00307"/>
    </source>
</evidence>
<dbReference type="Gene3D" id="1.10.418.10">
    <property type="entry name" value="Calponin-like domain"/>
    <property type="match status" value="1"/>
</dbReference>
<evidence type="ECO:0000313" key="4">
    <source>
        <dbReference type="Proteomes" id="UP001159363"/>
    </source>
</evidence>
<keyword evidence="4" id="KW-1185">Reference proteome</keyword>
<organism evidence="3 4">
    <name type="scientific">Dryococelus australis</name>
    <dbReference type="NCBI Taxonomy" id="614101"/>
    <lineage>
        <taxon>Eukaryota</taxon>
        <taxon>Metazoa</taxon>
        <taxon>Ecdysozoa</taxon>
        <taxon>Arthropoda</taxon>
        <taxon>Hexapoda</taxon>
        <taxon>Insecta</taxon>
        <taxon>Pterygota</taxon>
        <taxon>Neoptera</taxon>
        <taxon>Polyneoptera</taxon>
        <taxon>Phasmatodea</taxon>
        <taxon>Verophasmatodea</taxon>
        <taxon>Anareolatae</taxon>
        <taxon>Phasmatidae</taxon>
        <taxon>Eurycanthinae</taxon>
        <taxon>Dryococelus</taxon>
    </lineage>
</organism>
<dbReference type="SUPFAM" id="SSF47576">
    <property type="entry name" value="Calponin-homology domain, CH-domain"/>
    <property type="match status" value="1"/>
</dbReference>
<accession>A0ABQ9I5X0</accession>
<dbReference type="PANTHER" id="PTHR11915">
    <property type="entry name" value="SPECTRIN/FILAMIN RELATED CYTOSKELETAL PROTEIN"/>
    <property type="match status" value="1"/>
</dbReference>
<proteinExistence type="predicted"/>
<evidence type="ECO:0000313" key="3">
    <source>
        <dbReference type="EMBL" id="KAJ8891685.1"/>
    </source>
</evidence>
<dbReference type="EMBL" id="JARBHB010000002">
    <property type="protein sequence ID" value="KAJ8891685.1"/>
    <property type="molecule type" value="Genomic_DNA"/>
</dbReference>
<feature type="region of interest" description="Disordered" evidence="1">
    <location>
        <begin position="666"/>
        <end position="687"/>
    </location>
</feature>
<name>A0ABQ9I5X0_9NEOP</name>
<sequence length="687" mass="76851">MHLWKPDTPQVSGRKRNSLEAAIAVLRNRTEKMAGWCTAAVSSYTTCSLYREKPLMNFLGARRHVTAAGADYTRSQRAVSLWVAIRLECGIVRSLVHRRTSAERSDDDEVLVERGQTRGRGTRQVDGCNTLEHSRLVERGQTRGRGTRQVDGCNTLEHSRLVEQAFPTKVLITRYTKIKSRDDEGSWLAQLLRYKPPPPTEADRVRFPAGSPLDFRTGFLGVISFPPPVHSGAAPYSPRLIPLVGAIRISPFTLTRCVASGWFSRGHDNDTVPVRMPLHSRQRAGDIAHPAKSSTSKQGYLLRKPGLRHCSESEREYRLFTGLTMGQWSERSPPTTTNRLQFPAESYPNLTRGNEAGTFGGGGGERHRGGLRRSVLLLLLQARMEVEDLFTDLADGKKLLKLLEIISGEKLGKPNNGKMRVHRVENVNKSLAFLHTKVSLTHYLPNFLLKAGVTRYLQPYESRRGTCHEKYGVSNYQTWYEICPYKAGDAMTGAMLALTPAAMADLAQAFAETENITNYKNSRFPEHFRPLSKEKCRTGGRKQNDCLYPVKRTRQDPAYLELSSAFEAEKCGSDKVDTATRIKSVVAAKRRSLYWRAAFSSCCDVVDIATGAETNFLVTVAKKASGKLDSVRYRNLRRIGNTEKTFPLCLEDKCFHMSLLLKKKTRVGSEPRAGLPSPSDGLSSWDP</sequence>
<dbReference type="InterPro" id="IPR001715">
    <property type="entry name" value="CH_dom"/>
</dbReference>
<dbReference type="Pfam" id="PF00307">
    <property type="entry name" value="CH"/>
    <property type="match status" value="1"/>
</dbReference>
<reference evidence="3 4" key="1">
    <citation type="submission" date="2023-02" db="EMBL/GenBank/DDBJ databases">
        <title>LHISI_Scaffold_Assembly.</title>
        <authorList>
            <person name="Stuart O.P."/>
            <person name="Cleave R."/>
            <person name="Magrath M.J.L."/>
            <person name="Mikheyev A.S."/>
        </authorList>
    </citation>
    <scope>NUCLEOTIDE SEQUENCE [LARGE SCALE GENOMIC DNA]</scope>
    <source>
        <strain evidence="3">Daus_M_001</strain>
        <tissue evidence="3">Leg muscle</tissue>
    </source>
</reference>
<evidence type="ECO:0000256" key="1">
    <source>
        <dbReference type="SAM" id="MobiDB-lite"/>
    </source>
</evidence>
<dbReference type="Proteomes" id="UP001159363">
    <property type="component" value="Chromosome 2"/>
</dbReference>
<comment type="caution">
    <text evidence="3">The sequence shown here is derived from an EMBL/GenBank/DDBJ whole genome shotgun (WGS) entry which is preliminary data.</text>
</comment>
<feature type="domain" description="Calponin-homology (CH)" evidence="2">
    <location>
        <begin position="383"/>
        <end position="443"/>
    </location>
</feature>
<protein>
    <recommendedName>
        <fullName evidence="2">Calponin-homology (CH) domain-containing protein</fullName>
    </recommendedName>
</protein>
<gene>
    <name evidence="3" type="ORF">PR048_004214</name>
</gene>
<dbReference type="InterPro" id="IPR036872">
    <property type="entry name" value="CH_dom_sf"/>
</dbReference>